<sequence length="442" mass="48534">MTQVVPSGHMERRSAVMPPGCEIFFPHDPLKIKRAQGQYMFDEDGNRFLDCINNVCHVGHCHPKVADAVSKQMSILNTNSRFLYDSLPEYLEKLTALFPPPLKIVYLVNSGSEANDLALRLAFFASGSKDVIALEHAYHGQVTSAFEISHYKWGLKRPDLQPSYVHIASCPDSYRGKYSHLPPEEVSQAYVSDLDTLIQGIHAKGKKIGAFIAESAMSCAGQVMMPKGYLASVYETVRNAGGVCIADEVQVGFGRCGDEKWWFFEDENVIPDIVTLGKPIGNGFPMAAVVTTRAIAGAMAATGMEQFSTFAGNPVSCMAGLAVIEVLEDEKLRENATVVGDVLLEGFRELQKKHDIIGDVRGKGLFIGVDLVTDRYTKTPATNSAKIVVNLMRDRHKIILSRDGPYSNVLKLKPPMCFSLEDAKTVLTCLDEVLSDLALKNP</sequence>
<dbReference type="GO" id="GO:0008483">
    <property type="term" value="F:transaminase activity"/>
    <property type="evidence" value="ECO:0007669"/>
    <property type="project" value="InterPro"/>
</dbReference>
<evidence type="ECO:0000313" key="4">
    <source>
        <dbReference type="EMBL" id="CAD7225178.1"/>
    </source>
</evidence>
<dbReference type="SUPFAM" id="SSF53383">
    <property type="entry name" value="PLP-dependent transferases"/>
    <property type="match status" value="1"/>
</dbReference>
<dbReference type="InterPro" id="IPR015424">
    <property type="entry name" value="PyrdxlP-dep_Trfase"/>
</dbReference>
<dbReference type="CDD" id="cd00610">
    <property type="entry name" value="OAT_like"/>
    <property type="match status" value="1"/>
</dbReference>
<protein>
    <submittedName>
        <fullName evidence="4">Uncharacterized protein</fullName>
    </submittedName>
</protein>
<dbReference type="InterPro" id="IPR015421">
    <property type="entry name" value="PyrdxlP-dep_Trfase_major"/>
</dbReference>
<gene>
    <name evidence="4" type="ORF">CTOB1V02_LOCUS3124</name>
</gene>
<keyword evidence="2 3" id="KW-0663">Pyridoxal phosphate</keyword>
<dbReference type="GO" id="GO:0030170">
    <property type="term" value="F:pyridoxal phosphate binding"/>
    <property type="evidence" value="ECO:0007669"/>
    <property type="project" value="InterPro"/>
</dbReference>
<dbReference type="InterPro" id="IPR049704">
    <property type="entry name" value="Aminotrans_3_PPA_site"/>
</dbReference>
<dbReference type="PANTHER" id="PTHR45688:SF13">
    <property type="entry name" value="ALANINE--GLYOXYLATE AMINOTRANSFERASE 2-LIKE"/>
    <property type="match status" value="1"/>
</dbReference>
<dbReference type="InterPro" id="IPR015422">
    <property type="entry name" value="PyrdxlP-dep_Trfase_small"/>
</dbReference>
<dbReference type="PIRSF" id="PIRSF000521">
    <property type="entry name" value="Transaminase_4ab_Lys_Orn"/>
    <property type="match status" value="1"/>
</dbReference>
<reference evidence="4" key="1">
    <citation type="submission" date="2020-11" db="EMBL/GenBank/DDBJ databases">
        <authorList>
            <person name="Tran Van P."/>
        </authorList>
    </citation>
    <scope>NUCLEOTIDE SEQUENCE</scope>
</reference>
<dbReference type="OrthoDB" id="10261433at2759"/>
<dbReference type="AlphaFoldDB" id="A0A7R8ZKT6"/>
<organism evidence="4">
    <name type="scientific">Cyprideis torosa</name>
    <dbReference type="NCBI Taxonomy" id="163714"/>
    <lineage>
        <taxon>Eukaryota</taxon>
        <taxon>Metazoa</taxon>
        <taxon>Ecdysozoa</taxon>
        <taxon>Arthropoda</taxon>
        <taxon>Crustacea</taxon>
        <taxon>Oligostraca</taxon>
        <taxon>Ostracoda</taxon>
        <taxon>Podocopa</taxon>
        <taxon>Podocopida</taxon>
        <taxon>Cytherocopina</taxon>
        <taxon>Cytheroidea</taxon>
        <taxon>Cytherideidae</taxon>
        <taxon>Cyprideis</taxon>
    </lineage>
</organism>
<dbReference type="Pfam" id="PF00202">
    <property type="entry name" value="Aminotran_3"/>
    <property type="match status" value="1"/>
</dbReference>
<dbReference type="EMBL" id="OB660519">
    <property type="protein sequence ID" value="CAD7225178.1"/>
    <property type="molecule type" value="Genomic_DNA"/>
</dbReference>
<evidence type="ECO:0000256" key="1">
    <source>
        <dbReference type="ARBA" id="ARBA00008954"/>
    </source>
</evidence>
<evidence type="ECO:0000256" key="3">
    <source>
        <dbReference type="RuleBase" id="RU003560"/>
    </source>
</evidence>
<dbReference type="Gene3D" id="3.40.640.10">
    <property type="entry name" value="Type I PLP-dependent aspartate aminotransferase-like (Major domain)"/>
    <property type="match status" value="1"/>
</dbReference>
<name>A0A7R8ZKT6_9CRUS</name>
<proteinExistence type="inferred from homology"/>
<dbReference type="InterPro" id="IPR005814">
    <property type="entry name" value="Aminotrans_3"/>
</dbReference>
<comment type="similarity">
    <text evidence="1 3">Belongs to the class-III pyridoxal-phosphate-dependent aminotransferase family.</text>
</comment>
<dbReference type="GO" id="GO:0005739">
    <property type="term" value="C:mitochondrion"/>
    <property type="evidence" value="ECO:0007669"/>
    <property type="project" value="TreeGrafter"/>
</dbReference>
<dbReference type="PANTHER" id="PTHR45688">
    <property type="match status" value="1"/>
</dbReference>
<dbReference type="PROSITE" id="PS00600">
    <property type="entry name" value="AA_TRANSFER_CLASS_3"/>
    <property type="match status" value="1"/>
</dbReference>
<dbReference type="Gene3D" id="3.90.1150.10">
    <property type="entry name" value="Aspartate Aminotransferase, domain 1"/>
    <property type="match status" value="1"/>
</dbReference>
<accession>A0A7R8ZKT6</accession>
<evidence type="ECO:0000256" key="2">
    <source>
        <dbReference type="ARBA" id="ARBA00022898"/>
    </source>
</evidence>